<gene>
    <name evidence="1" type="ORF">EJ377_17990</name>
</gene>
<accession>A0A3S0QFJ7</accession>
<protein>
    <submittedName>
        <fullName evidence="1">Uncharacterized protein</fullName>
    </submittedName>
</protein>
<proteinExistence type="predicted"/>
<dbReference type="AlphaFoldDB" id="A0A3S0QFJ7"/>
<evidence type="ECO:0000313" key="2">
    <source>
        <dbReference type="Proteomes" id="UP000276953"/>
    </source>
</evidence>
<comment type="caution">
    <text evidence="1">The sequence shown here is derived from an EMBL/GenBank/DDBJ whole genome shotgun (WGS) entry which is preliminary data.</text>
</comment>
<dbReference type="Proteomes" id="UP000276953">
    <property type="component" value="Unassembled WGS sequence"/>
</dbReference>
<dbReference type="EMBL" id="RYFC01000003">
    <property type="protein sequence ID" value="RTZ46276.1"/>
    <property type="molecule type" value="Genomic_DNA"/>
</dbReference>
<sequence length="161" mass="18118">MNNIYQSGSDWLGGWSGSGLFLANHDKLICFGVMIEIPNKGNDGQLKFTSISAIDKLDVKLNIIESSALDFDNKLLASSVNSIFEQTDDNAISLWENDEGNKPQLDYIVDKLTKVYSDDRLEIMKRNAIRRILVGKHFCIQSSASMKSFTINIIKLIMHMI</sequence>
<organism evidence="1 2">
    <name type="scientific">Chryseobacterium arthrosphaerae</name>
    <dbReference type="NCBI Taxonomy" id="651561"/>
    <lineage>
        <taxon>Bacteria</taxon>
        <taxon>Pseudomonadati</taxon>
        <taxon>Bacteroidota</taxon>
        <taxon>Flavobacteriia</taxon>
        <taxon>Flavobacteriales</taxon>
        <taxon>Weeksellaceae</taxon>
        <taxon>Chryseobacterium group</taxon>
        <taxon>Chryseobacterium</taxon>
    </lineage>
</organism>
<name>A0A3S0QFJ7_9FLAO</name>
<reference evidence="1 2" key="1">
    <citation type="submission" date="2018-12" db="EMBL/GenBank/DDBJ databases">
        <title>Draft Genome Sequence of Chryseobacterium arthrosphaerae strain ED882-96 Isolated from the Blood of a Patient with Liver Cirrhosis in Taiwan.</title>
        <authorList>
            <person name="Lin J.-N."/>
            <person name="Lai C.-H."/>
            <person name="Yang C.-H."/>
            <person name="Huang Y.-H."/>
        </authorList>
    </citation>
    <scope>NUCLEOTIDE SEQUENCE [LARGE SCALE GENOMIC DNA]</scope>
    <source>
        <strain evidence="1 2">ED882-96</strain>
    </source>
</reference>
<evidence type="ECO:0000313" key="1">
    <source>
        <dbReference type="EMBL" id="RTZ46276.1"/>
    </source>
</evidence>